<keyword evidence="5" id="KW-0325">Glycoprotein</keyword>
<reference evidence="8" key="1">
    <citation type="submission" date="2016-10" db="EMBL/GenBank/DDBJ databases">
        <title>Identification of esterase-like genes from the cabbage butterfly, Pieris rapae.</title>
        <authorList>
            <person name="Liu S."/>
        </authorList>
    </citation>
    <scope>NUCLEOTIDE SEQUENCE</scope>
    <source>
        <strain evidence="8">SH</strain>
    </source>
</reference>
<dbReference type="InterPro" id="IPR029058">
    <property type="entry name" value="AB_hydrolase_fold"/>
</dbReference>
<name>A0A1U9X1Y0_PIERA</name>
<dbReference type="GO" id="GO:0052689">
    <property type="term" value="F:carboxylic ester hydrolase activity"/>
    <property type="evidence" value="ECO:0007669"/>
    <property type="project" value="UniProtKB-KW"/>
</dbReference>
<keyword evidence="4" id="KW-1015">Disulfide bond</keyword>
<feature type="signal peptide" evidence="6">
    <location>
        <begin position="1"/>
        <end position="21"/>
    </location>
</feature>
<evidence type="ECO:0000256" key="5">
    <source>
        <dbReference type="ARBA" id="ARBA00023180"/>
    </source>
</evidence>
<keyword evidence="6" id="KW-0732">Signal</keyword>
<dbReference type="PANTHER" id="PTHR11559">
    <property type="entry name" value="CARBOXYLESTERASE"/>
    <property type="match status" value="1"/>
</dbReference>
<feature type="chain" id="PRO_5011816720" description="Carboxylic ester hydrolase" evidence="6">
    <location>
        <begin position="22"/>
        <end position="566"/>
    </location>
</feature>
<accession>A0A1U9X1Y0</accession>
<dbReference type="InterPro" id="IPR002018">
    <property type="entry name" value="CarbesteraseB"/>
</dbReference>
<keyword evidence="2" id="KW-0719">Serine esterase</keyword>
<dbReference type="AlphaFoldDB" id="A0A1U9X1Y0"/>
<protein>
    <recommendedName>
        <fullName evidence="6">Carboxylic ester hydrolase</fullName>
        <ecNumber evidence="6">3.1.1.-</ecNumber>
    </recommendedName>
</protein>
<dbReference type="EMBL" id="KY021876">
    <property type="protein sequence ID" value="AQY62765.1"/>
    <property type="molecule type" value="mRNA"/>
</dbReference>
<sequence length="566" mass="63380">MSRYVISVITVLCVAFGHVSSRSTECDVQTRIETGLICGSRRWAGGNTVYASFRGVPYAKQPLGELRFKELQSAEPWDGCLDTLVEGPICPQHDVLYGRLMQPRNMSEACIHANIHVPIHALPGPYQQKANLPVFVFVHGGGLAFGSGDSDLHGPEYLVQREMIVITFNYRINVFGYLSLNSPSIPGNNGLRDIITLLRWVKANAKSFGGDPEDITLGGQSAGALNVHLLTLSKAAEGLFNRAILMSGTAISSFYTSSPLYAQFVANRFLTQLGINTTDAEEAHHQLTQLPIEQIMQANKLVQDQIGLTAFFPVVENTFPGVNTIIDDDPAVLLAKGVGKDLPLLVGFTSAECETFRPNFDNLDMLARIQENPVMMLPIDLIYKLPPKVTLASAQKLEKRYFNNAPTMDKYINACSDMYYVYPALQLAKMRMSTVDAAAMFLYQFSYNAVFDVIEKVKGIRFDGAAHIEDLTFIFRTNSLQNWPGFTPPANEDRTISVWMTNFVQNFMNCNEPICEGYHVWPSVNQRSSIHYQNIQHPQLYRYEKITQAQVDLMQFFEELHNQTQT</sequence>
<comment type="similarity">
    <text evidence="1 6">Belongs to the type-B carboxylesterase/lipase family.</text>
</comment>
<feature type="domain" description="Carboxylesterase type B" evidence="7">
    <location>
        <begin position="30"/>
        <end position="539"/>
    </location>
</feature>
<evidence type="ECO:0000256" key="6">
    <source>
        <dbReference type="RuleBase" id="RU361235"/>
    </source>
</evidence>
<evidence type="ECO:0000259" key="7">
    <source>
        <dbReference type="Pfam" id="PF00135"/>
    </source>
</evidence>
<evidence type="ECO:0000256" key="2">
    <source>
        <dbReference type="ARBA" id="ARBA00022487"/>
    </source>
</evidence>
<proteinExistence type="evidence at transcript level"/>
<evidence type="ECO:0000256" key="1">
    <source>
        <dbReference type="ARBA" id="ARBA00005964"/>
    </source>
</evidence>
<dbReference type="InterPro" id="IPR050309">
    <property type="entry name" value="Type-B_Carboxylest/Lipase"/>
</dbReference>
<evidence type="ECO:0000313" key="8">
    <source>
        <dbReference type="EMBL" id="AQY62765.1"/>
    </source>
</evidence>
<dbReference type="SUPFAM" id="SSF53474">
    <property type="entry name" value="alpha/beta-Hydrolases"/>
    <property type="match status" value="1"/>
</dbReference>
<keyword evidence="3 6" id="KW-0378">Hydrolase</keyword>
<dbReference type="Gene3D" id="3.40.50.1820">
    <property type="entry name" value="alpha/beta hydrolase"/>
    <property type="match status" value="1"/>
</dbReference>
<dbReference type="EC" id="3.1.1.-" evidence="6"/>
<dbReference type="PROSITE" id="PS00122">
    <property type="entry name" value="CARBOXYLESTERASE_B_1"/>
    <property type="match status" value="1"/>
</dbReference>
<organism evidence="8">
    <name type="scientific">Pieris rapae</name>
    <name type="common">Small white butterfly</name>
    <name type="synonym">Artogeia rapae</name>
    <dbReference type="NCBI Taxonomy" id="64459"/>
    <lineage>
        <taxon>Eukaryota</taxon>
        <taxon>Metazoa</taxon>
        <taxon>Ecdysozoa</taxon>
        <taxon>Arthropoda</taxon>
        <taxon>Hexapoda</taxon>
        <taxon>Insecta</taxon>
        <taxon>Pterygota</taxon>
        <taxon>Neoptera</taxon>
        <taxon>Endopterygota</taxon>
        <taxon>Lepidoptera</taxon>
        <taxon>Glossata</taxon>
        <taxon>Ditrysia</taxon>
        <taxon>Papilionoidea</taxon>
        <taxon>Pieridae</taxon>
        <taxon>Pierinae</taxon>
        <taxon>Pieris</taxon>
    </lineage>
</organism>
<dbReference type="Pfam" id="PF00135">
    <property type="entry name" value="COesterase"/>
    <property type="match status" value="1"/>
</dbReference>
<evidence type="ECO:0000256" key="4">
    <source>
        <dbReference type="ARBA" id="ARBA00023157"/>
    </source>
</evidence>
<dbReference type="InterPro" id="IPR019826">
    <property type="entry name" value="Carboxylesterase_B_AS"/>
</dbReference>
<evidence type="ECO:0000256" key="3">
    <source>
        <dbReference type="ARBA" id="ARBA00022801"/>
    </source>
</evidence>